<organism evidence="2 3">
    <name type="scientific">Klebsiella pneumoniae subsp. ozaenae</name>
    <dbReference type="NCBI Taxonomy" id="574"/>
    <lineage>
        <taxon>Bacteria</taxon>
        <taxon>Pseudomonadati</taxon>
        <taxon>Pseudomonadota</taxon>
        <taxon>Gammaproteobacteria</taxon>
        <taxon>Enterobacterales</taxon>
        <taxon>Enterobacteriaceae</taxon>
        <taxon>Klebsiella/Raoultella group</taxon>
        <taxon>Klebsiella</taxon>
        <taxon>Klebsiella pneumoniae complex</taxon>
    </lineage>
</organism>
<keyword evidence="2" id="KW-0560">Oxidoreductase</keyword>
<dbReference type="Proteomes" id="UP000255382">
    <property type="component" value="Unassembled WGS sequence"/>
</dbReference>
<protein>
    <submittedName>
        <fullName evidence="2">FAD-dependent pyridine nucleotide-disulfide oxidoreductase</fullName>
        <ecNumber evidence="2">1.18.1.-</ecNumber>
    </submittedName>
</protein>
<gene>
    <name evidence="2" type="primary">norW_1</name>
    <name evidence="2" type="ORF">NCTC5050_00947</name>
</gene>
<evidence type="ECO:0000259" key="1">
    <source>
        <dbReference type="Pfam" id="PF18113"/>
    </source>
</evidence>
<feature type="domain" description="Rubredoxin binding" evidence="1">
    <location>
        <begin position="4"/>
        <end position="38"/>
    </location>
</feature>
<dbReference type="EC" id="1.18.1.-" evidence="2"/>
<keyword evidence="3" id="KW-1185">Reference proteome</keyword>
<evidence type="ECO:0000313" key="2">
    <source>
        <dbReference type="EMBL" id="STU62661.1"/>
    </source>
</evidence>
<dbReference type="AlphaFoldDB" id="A0A377Z812"/>
<dbReference type="Pfam" id="PF18113">
    <property type="entry name" value="Rbx_binding"/>
    <property type="match status" value="1"/>
</dbReference>
<proteinExistence type="predicted"/>
<dbReference type="InterPro" id="IPR041364">
    <property type="entry name" value="Rbx-bd"/>
</dbReference>
<accession>A0A377Z812</accession>
<evidence type="ECO:0000313" key="3">
    <source>
        <dbReference type="Proteomes" id="UP000255382"/>
    </source>
</evidence>
<dbReference type="EMBL" id="UGLZ01000004">
    <property type="protein sequence ID" value="STU62661.1"/>
    <property type="molecule type" value="Genomic_DNA"/>
</dbReference>
<reference evidence="2 3" key="1">
    <citation type="submission" date="2018-06" db="EMBL/GenBank/DDBJ databases">
        <authorList>
            <consortium name="Pathogen Informatics"/>
            <person name="Doyle S."/>
        </authorList>
    </citation>
    <scope>NUCLEOTIDE SEQUENCE [LARGE SCALE GENOMIC DNA]</scope>
    <source>
        <strain evidence="2 3">NCTC5050</strain>
    </source>
</reference>
<dbReference type="GO" id="GO:0016491">
    <property type="term" value="F:oxidoreductase activity"/>
    <property type="evidence" value="ECO:0007669"/>
    <property type="project" value="UniProtKB-KW"/>
</dbReference>
<sequence>MAAKEGLVAKGVDAENQLRAFVVSEDKMKEAFALLKQLVS</sequence>
<name>A0A377Z812_KLEPO</name>